<evidence type="ECO:0000259" key="2">
    <source>
        <dbReference type="SMART" id="SM00278"/>
    </source>
</evidence>
<dbReference type="Proteomes" id="UP001079657">
    <property type="component" value="Unassembled WGS sequence"/>
</dbReference>
<keyword evidence="4" id="KW-1185">Reference proteome</keyword>
<dbReference type="Pfam" id="PF12836">
    <property type="entry name" value="HHH_3"/>
    <property type="match status" value="1"/>
</dbReference>
<dbReference type="InterPro" id="IPR004509">
    <property type="entry name" value="Competence_ComEA_HhH"/>
</dbReference>
<dbReference type="InterPro" id="IPR051675">
    <property type="entry name" value="Endo/Exo/Phosphatase_dom_1"/>
</dbReference>
<keyword evidence="1" id="KW-0812">Transmembrane</keyword>
<feature type="domain" description="Helix-hairpin-helix DNA-binding motif class 1" evidence="2">
    <location>
        <begin position="197"/>
        <end position="216"/>
    </location>
</feature>
<dbReference type="PANTHER" id="PTHR21180:SF32">
    <property type="entry name" value="ENDONUCLEASE_EXONUCLEASE_PHOSPHATASE FAMILY DOMAIN-CONTAINING PROTEIN 1"/>
    <property type="match status" value="1"/>
</dbReference>
<dbReference type="Gene3D" id="1.10.150.280">
    <property type="entry name" value="AF1531-like domain"/>
    <property type="match status" value="1"/>
</dbReference>
<dbReference type="InterPro" id="IPR003583">
    <property type="entry name" value="Hlx-hairpin-Hlx_DNA-bd_motif"/>
</dbReference>
<keyword evidence="1" id="KW-0472">Membrane</keyword>
<accession>A0ABT4CS30</accession>
<dbReference type="PROSITE" id="PS51257">
    <property type="entry name" value="PROKAR_LIPOPROTEIN"/>
    <property type="match status" value="1"/>
</dbReference>
<dbReference type="EMBL" id="JAPQES010000005">
    <property type="protein sequence ID" value="MCY6371847.1"/>
    <property type="molecule type" value="Genomic_DNA"/>
</dbReference>
<dbReference type="InterPro" id="IPR019554">
    <property type="entry name" value="Soluble_ligand-bd"/>
</dbReference>
<organism evidence="3 4">
    <name type="scientific">Clostridium ganghwense</name>
    <dbReference type="NCBI Taxonomy" id="312089"/>
    <lineage>
        <taxon>Bacteria</taxon>
        <taxon>Bacillati</taxon>
        <taxon>Bacillota</taxon>
        <taxon>Clostridia</taxon>
        <taxon>Eubacteriales</taxon>
        <taxon>Clostridiaceae</taxon>
        <taxon>Clostridium</taxon>
    </lineage>
</organism>
<sequence length="220" mass="24451">MDKKEKLIGSIVMVVGCLIFLVVGYFSSKPKAYNSDNVFKKQSIGNKSGEVIVNNSRDSDNNSSKADSNDYKTIIVEIKGQVRKPNVYEMKFGSRVYELIQKAGGYTPNADTYSVNGSMKLNDEDCIVIYSKDEMKNSKIPNTLNRVHSTAGSQEKGKININIATKEELKTLSGVGDVTAQKIIDYREQNGGFSSINELTKINRIGEKTVAKFKDKIEVR</sequence>
<gene>
    <name evidence="3" type="ORF">OXH55_14470</name>
</gene>
<dbReference type="PANTHER" id="PTHR21180">
    <property type="entry name" value="ENDONUCLEASE/EXONUCLEASE/PHOSPHATASE FAMILY DOMAIN-CONTAINING PROTEIN 1"/>
    <property type="match status" value="1"/>
</dbReference>
<evidence type="ECO:0000313" key="4">
    <source>
        <dbReference type="Proteomes" id="UP001079657"/>
    </source>
</evidence>
<reference evidence="3" key="1">
    <citation type="submission" date="2022-12" db="EMBL/GenBank/DDBJ databases">
        <authorList>
            <person name="Wang J."/>
        </authorList>
    </citation>
    <scope>NUCLEOTIDE SEQUENCE</scope>
    <source>
        <strain evidence="3">HY-42-06</strain>
    </source>
</reference>
<dbReference type="SMART" id="SM00278">
    <property type="entry name" value="HhH1"/>
    <property type="match status" value="2"/>
</dbReference>
<keyword evidence="1" id="KW-1133">Transmembrane helix</keyword>
<dbReference type="SUPFAM" id="SSF47781">
    <property type="entry name" value="RuvA domain 2-like"/>
    <property type="match status" value="1"/>
</dbReference>
<dbReference type="RefSeq" id="WP_268050748.1">
    <property type="nucleotide sequence ID" value="NZ_JAPQES010000005.1"/>
</dbReference>
<dbReference type="SUPFAM" id="SSF142984">
    <property type="entry name" value="Nqo1 middle domain-like"/>
    <property type="match status" value="1"/>
</dbReference>
<protein>
    <submittedName>
        <fullName evidence="3">Helix-hairpin-helix domain-containing protein</fullName>
    </submittedName>
</protein>
<feature type="domain" description="Helix-hairpin-helix DNA-binding motif class 1" evidence="2">
    <location>
        <begin position="167"/>
        <end position="186"/>
    </location>
</feature>
<dbReference type="Pfam" id="PF10531">
    <property type="entry name" value="SLBB"/>
    <property type="match status" value="1"/>
</dbReference>
<comment type="caution">
    <text evidence="3">The sequence shown here is derived from an EMBL/GenBank/DDBJ whole genome shotgun (WGS) entry which is preliminary data.</text>
</comment>
<feature type="transmembrane region" description="Helical" evidence="1">
    <location>
        <begin position="7"/>
        <end position="26"/>
    </location>
</feature>
<dbReference type="InterPro" id="IPR010994">
    <property type="entry name" value="RuvA_2-like"/>
</dbReference>
<evidence type="ECO:0000313" key="3">
    <source>
        <dbReference type="EMBL" id="MCY6371847.1"/>
    </source>
</evidence>
<name>A0ABT4CS30_9CLOT</name>
<evidence type="ECO:0000256" key="1">
    <source>
        <dbReference type="SAM" id="Phobius"/>
    </source>
</evidence>
<proteinExistence type="predicted"/>
<dbReference type="Gene3D" id="3.10.20.600">
    <property type="match status" value="1"/>
</dbReference>
<dbReference type="NCBIfam" id="TIGR00426">
    <property type="entry name" value="competence protein ComEA helix-hairpin-helix repeat region"/>
    <property type="match status" value="1"/>
</dbReference>